<accession>A0A6L6XTK7</accession>
<dbReference type="Proteomes" id="UP000473525">
    <property type="component" value="Unassembled WGS sequence"/>
</dbReference>
<dbReference type="GO" id="GO:0016887">
    <property type="term" value="F:ATP hydrolysis activity"/>
    <property type="evidence" value="ECO:0007669"/>
    <property type="project" value="InterPro"/>
</dbReference>
<dbReference type="Gene3D" id="3.40.50.300">
    <property type="entry name" value="P-loop containing nucleotide triphosphate hydrolases"/>
    <property type="match status" value="1"/>
</dbReference>
<dbReference type="RefSeq" id="WP_157341430.1">
    <property type="nucleotide sequence ID" value="NZ_WSEK01000004.1"/>
</dbReference>
<dbReference type="SUPFAM" id="SSF52540">
    <property type="entry name" value="P-loop containing nucleoside triphosphate hydrolases"/>
    <property type="match status" value="1"/>
</dbReference>
<dbReference type="Pfam" id="PF00004">
    <property type="entry name" value="AAA"/>
    <property type="match status" value="1"/>
</dbReference>
<dbReference type="InterPro" id="IPR027417">
    <property type="entry name" value="P-loop_NTPase"/>
</dbReference>
<protein>
    <submittedName>
        <fullName evidence="5">AAA family ATPase</fullName>
    </submittedName>
</protein>
<dbReference type="EMBL" id="WSEK01000004">
    <property type="protein sequence ID" value="MVQ48985.1"/>
    <property type="molecule type" value="Genomic_DNA"/>
</dbReference>
<evidence type="ECO:0000313" key="6">
    <source>
        <dbReference type="Proteomes" id="UP000473525"/>
    </source>
</evidence>
<organism evidence="5 6">
    <name type="scientific">Nocardioides agri</name>
    <dbReference type="NCBI Taxonomy" id="2682843"/>
    <lineage>
        <taxon>Bacteria</taxon>
        <taxon>Bacillati</taxon>
        <taxon>Actinomycetota</taxon>
        <taxon>Actinomycetes</taxon>
        <taxon>Propionibacteriales</taxon>
        <taxon>Nocardioidaceae</taxon>
        <taxon>Nocardioides</taxon>
    </lineage>
</organism>
<feature type="domain" description="AAA+ ATPase" evidence="4">
    <location>
        <begin position="443"/>
        <end position="575"/>
    </location>
</feature>
<gene>
    <name evidence="5" type="ORF">GON03_07305</name>
</gene>
<dbReference type="InterPro" id="IPR050221">
    <property type="entry name" value="26S_Proteasome_ATPase"/>
</dbReference>
<dbReference type="InterPro" id="IPR003593">
    <property type="entry name" value="AAA+_ATPase"/>
</dbReference>
<keyword evidence="6" id="KW-1185">Reference proteome</keyword>
<comment type="similarity">
    <text evidence="1">Belongs to the AAA ATPase family.</text>
</comment>
<name>A0A6L6XTK7_9ACTN</name>
<dbReference type="GO" id="GO:0005524">
    <property type="term" value="F:ATP binding"/>
    <property type="evidence" value="ECO:0007669"/>
    <property type="project" value="UniProtKB-KW"/>
</dbReference>
<evidence type="ECO:0000256" key="3">
    <source>
        <dbReference type="ARBA" id="ARBA00022840"/>
    </source>
</evidence>
<dbReference type="PANTHER" id="PTHR23073">
    <property type="entry name" value="26S PROTEASOME REGULATORY SUBUNIT"/>
    <property type="match status" value="1"/>
</dbReference>
<keyword evidence="3" id="KW-0067">ATP-binding</keyword>
<evidence type="ECO:0000259" key="4">
    <source>
        <dbReference type="SMART" id="SM00382"/>
    </source>
</evidence>
<reference evidence="5 6" key="1">
    <citation type="submission" date="2019-12" db="EMBL/GenBank/DDBJ databases">
        <authorList>
            <person name="Huq M.A."/>
        </authorList>
    </citation>
    <scope>NUCLEOTIDE SEQUENCE [LARGE SCALE GENOMIC DNA]</scope>
    <source>
        <strain evidence="5 6">MAH-18</strain>
    </source>
</reference>
<dbReference type="InterPro" id="IPR003959">
    <property type="entry name" value="ATPase_AAA_core"/>
</dbReference>
<dbReference type="SMART" id="SM00382">
    <property type="entry name" value="AAA"/>
    <property type="match status" value="1"/>
</dbReference>
<proteinExistence type="inferred from homology"/>
<dbReference type="AlphaFoldDB" id="A0A6L6XTK7"/>
<dbReference type="CDD" id="cd19481">
    <property type="entry name" value="RecA-like_protease"/>
    <property type="match status" value="1"/>
</dbReference>
<sequence length="658" mass="70166">MTTTDRRSCLEVSREAALVALAGAPDAFADWWRWWEAQDGDASVRRLVAGFALSRPEAELVALLLAAAASEPVARAVSTAVDTEGGVGGAGLPLWLACRVVAGLDASALARSAPLLRLGLVEITEGAPRIETRMRLVDALVDRLLGDPVLDPVLTARMQLLPDAPPGMREPQQGDQDLAAVSTASRRLAEELSTALGTRGPLGVPPLVLARRSGTAELGRALRTLGLLPWSLAATSLPDDPDEIESLALRWSREAALDAIALVVHDDAVGSRPALGSFLDRVLGHVVLTAPQAPAELSRGVHVLTERPDGPDAMLLRWARELGPERTRRVGPALGPVAAHFRLDEPTVARTAATAGPAIDAAGDDTEMAAAALWHVAARAVTPVPRPGIRIVEPAYTWEDLVLQPETEATLRRVEAHVRFAARVLDDWGFAARLGGREGWRGRGVAALFAGPSGTGKTMAAEVIAASLDLRVMSIDLSQVISKFVGETSKNIAAAFDEAERSGAVMVWNEGDAVWGTRGGVGNAVDRHVNAEVGDLLQRIEEFSGFTLVTTNLRQAIDPAFLRRFRFVVDFPVPSEAERLRLWRSAFPAATPVEPLEWERLAGLPLTGGSIRNVALGAAFLAASAGTSVTRTMIEAELGQEMRKQDLPMPRLTWSEPS</sequence>
<evidence type="ECO:0000313" key="5">
    <source>
        <dbReference type="EMBL" id="MVQ48985.1"/>
    </source>
</evidence>
<evidence type="ECO:0000256" key="1">
    <source>
        <dbReference type="ARBA" id="ARBA00006914"/>
    </source>
</evidence>
<keyword evidence="2" id="KW-0547">Nucleotide-binding</keyword>
<comment type="caution">
    <text evidence="5">The sequence shown here is derived from an EMBL/GenBank/DDBJ whole genome shotgun (WGS) entry which is preliminary data.</text>
</comment>
<evidence type="ECO:0000256" key="2">
    <source>
        <dbReference type="ARBA" id="ARBA00022741"/>
    </source>
</evidence>